<dbReference type="Proteomes" id="UP000799438">
    <property type="component" value="Unassembled WGS sequence"/>
</dbReference>
<proteinExistence type="predicted"/>
<reference evidence="2" key="1">
    <citation type="journal article" date="2020" name="Stud. Mycol.">
        <title>101 Dothideomycetes genomes: a test case for predicting lifestyles and emergence of pathogens.</title>
        <authorList>
            <person name="Haridas S."/>
            <person name="Albert R."/>
            <person name="Binder M."/>
            <person name="Bloem J."/>
            <person name="Labutti K."/>
            <person name="Salamov A."/>
            <person name="Andreopoulos B."/>
            <person name="Baker S."/>
            <person name="Barry K."/>
            <person name="Bills G."/>
            <person name="Bluhm B."/>
            <person name="Cannon C."/>
            <person name="Castanera R."/>
            <person name="Culley D."/>
            <person name="Daum C."/>
            <person name="Ezra D."/>
            <person name="Gonzalez J."/>
            <person name="Henrissat B."/>
            <person name="Kuo A."/>
            <person name="Liang C."/>
            <person name="Lipzen A."/>
            <person name="Lutzoni F."/>
            <person name="Magnuson J."/>
            <person name="Mondo S."/>
            <person name="Nolan M."/>
            <person name="Ohm R."/>
            <person name="Pangilinan J."/>
            <person name="Park H.-J."/>
            <person name="Ramirez L."/>
            <person name="Alfaro M."/>
            <person name="Sun H."/>
            <person name="Tritt A."/>
            <person name="Yoshinaga Y."/>
            <person name="Zwiers L.-H."/>
            <person name="Turgeon B."/>
            <person name="Goodwin S."/>
            <person name="Spatafora J."/>
            <person name="Crous P."/>
            <person name="Grigoriev I."/>
        </authorList>
    </citation>
    <scope>NUCLEOTIDE SEQUENCE</scope>
    <source>
        <strain evidence="2">CBS 121167</strain>
    </source>
</reference>
<protein>
    <submittedName>
        <fullName evidence="2">Uncharacterized protein</fullName>
    </submittedName>
</protein>
<feature type="compositionally biased region" description="Polar residues" evidence="1">
    <location>
        <begin position="77"/>
        <end position="90"/>
    </location>
</feature>
<dbReference type="EMBL" id="ML995487">
    <property type="protein sequence ID" value="KAF2141524.1"/>
    <property type="molecule type" value="Genomic_DNA"/>
</dbReference>
<dbReference type="GeneID" id="54304131"/>
<feature type="compositionally biased region" description="Pro residues" evidence="1">
    <location>
        <begin position="91"/>
        <end position="100"/>
    </location>
</feature>
<name>A0A6A6BE38_9PEZI</name>
<organism evidence="2 3">
    <name type="scientific">Aplosporella prunicola CBS 121167</name>
    <dbReference type="NCBI Taxonomy" id="1176127"/>
    <lineage>
        <taxon>Eukaryota</taxon>
        <taxon>Fungi</taxon>
        <taxon>Dikarya</taxon>
        <taxon>Ascomycota</taxon>
        <taxon>Pezizomycotina</taxon>
        <taxon>Dothideomycetes</taxon>
        <taxon>Dothideomycetes incertae sedis</taxon>
        <taxon>Botryosphaeriales</taxon>
        <taxon>Aplosporellaceae</taxon>
        <taxon>Aplosporella</taxon>
    </lineage>
</organism>
<feature type="region of interest" description="Disordered" evidence="1">
    <location>
        <begin position="58"/>
        <end position="124"/>
    </location>
</feature>
<dbReference type="RefSeq" id="XP_033397237.1">
    <property type="nucleotide sequence ID" value="XM_033546625.1"/>
</dbReference>
<keyword evidence="3" id="KW-1185">Reference proteome</keyword>
<dbReference type="AlphaFoldDB" id="A0A6A6BE38"/>
<accession>A0A6A6BE38</accession>
<evidence type="ECO:0000313" key="3">
    <source>
        <dbReference type="Proteomes" id="UP000799438"/>
    </source>
</evidence>
<evidence type="ECO:0000313" key="2">
    <source>
        <dbReference type="EMBL" id="KAF2141524.1"/>
    </source>
</evidence>
<evidence type="ECO:0000256" key="1">
    <source>
        <dbReference type="SAM" id="MobiDB-lite"/>
    </source>
</evidence>
<sequence length="124" mass="14258">MMMMRRMPAPIHMPSSAQMLGNDTAYPRVPRYRYRHNRQTDKGLANVAVMFCTVCRSSTLKHTTRHPTPPHPTTPRYSQPSTHPFIQTRQPPHPTHPTPTHPTHSINETSPAARSSRRSECRRN</sequence>
<gene>
    <name evidence="2" type="ORF">K452DRAFT_40641</name>
</gene>